<accession>A0ABY5GI66</accession>
<keyword evidence="3" id="KW-1185">Reference proteome</keyword>
<gene>
    <name evidence="2" type="ORF">NNL38_07010</name>
</gene>
<keyword evidence="1" id="KW-0472">Membrane</keyword>
<reference evidence="2" key="1">
    <citation type="submission" date="2022-07" db="EMBL/GenBank/DDBJ databases">
        <title>Genome sequencing of Photobacterium atrarenae GJH2-4.</title>
        <authorList>
            <person name="Park S.-J."/>
        </authorList>
    </citation>
    <scope>NUCLEOTIDE SEQUENCE</scope>
    <source>
        <strain evidence="2">GJH2-4</strain>
    </source>
</reference>
<evidence type="ECO:0008006" key="4">
    <source>
        <dbReference type="Google" id="ProtNLM"/>
    </source>
</evidence>
<evidence type="ECO:0000313" key="2">
    <source>
        <dbReference type="EMBL" id="UTV28972.1"/>
    </source>
</evidence>
<keyword evidence="1" id="KW-1133">Transmembrane helix</keyword>
<dbReference type="EMBL" id="CP101508">
    <property type="protein sequence ID" value="UTV28972.1"/>
    <property type="molecule type" value="Genomic_DNA"/>
</dbReference>
<organism evidence="2 3">
    <name type="scientific">Photobacterium atrarenae</name>
    <dbReference type="NCBI Taxonomy" id="865757"/>
    <lineage>
        <taxon>Bacteria</taxon>
        <taxon>Pseudomonadati</taxon>
        <taxon>Pseudomonadota</taxon>
        <taxon>Gammaproteobacteria</taxon>
        <taxon>Vibrionales</taxon>
        <taxon>Vibrionaceae</taxon>
        <taxon>Photobacterium</taxon>
    </lineage>
</organism>
<name>A0ABY5GI66_9GAMM</name>
<protein>
    <recommendedName>
        <fullName evidence="4">SMODS and SLOG-associating 2TM effector domain-containing protein</fullName>
    </recommendedName>
</protein>
<evidence type="ECO:0000313" key="3">
    <source>
        <dbReference type="Proteomes" id="UP001057998"/>
    </source>
</evidence>
<sequence>MKRHEQEFNVIYCYRLEKYLYTFWRRTYNLVVFLQIFLSTMVFSGVSGTQWYGALMASLTIGAFVFRPDSAMAHAKAQMSEYSRVRLHMSKMEDKELSDELYRLKPKDSDPLGCFETPAFNRASIEYGQPDYAVNLTTFESTLAWLAGDLPKK</sequence>
<feature type="transmembrane region" description="Helical" evidence="1">
    <location>
        <begin position="27"/>
        <end position="44"/>
    </location>
</feature>
<proteinExistence type="predicted"/>
<dbReference type="Proteomes" id="UP001057998">
    <property type="component" value="Chromosome 1"/>
</dbReference>
<keyword evidence="1" id="KW-0812">Transmembrane</keyword>
<dbReference type="RefSeq" id="WP_255390295.1">
    <property type="nucleotide sequence ID" value="NZ_CP101508.1"/>
</dbReference>
<evidence type="ECO:0000256" key="1">
    <source>
        <dbReference type="SAM" id="Phobius"/>
    </source>
</evidence>